<protein>
    <recommendedName>
        <fullName evidence="1">Glyoxalase/fosfomycin resistance/dioxygenase domain-containing protein</fullName>
    </recommendedName>
</protein>
<dbReference type="Pfam" id="PF00903">
    <property type="entry name" value="Glyoxalase"/>
    <property type="match status" value="1"/>
</dbReference>
<sequence length="112" mass="12579">MEMDHVAVVVNNIAESTAWYVEQCGAQVLYADETWAFLRIGQGKLALVMAYQHPPHVAVRVNETQLNALATQHNQPIDRHRDGTKGFYLRDPNGNVLEVICYPPAETVYNKG</sequence>
<dbReference type="RefSeq" id="WP_345721081.1">
    <property type="nucleotide sequence ID" value="NZ_BAABRU010000004.1"/>
</dbReference>
<dbReference type="SUPFAM" id="SSF54593">
    <property type="entry name" value="Glyoxalase/Bleomycin resistance protein/Dihydroxybiphenyl dioxygenase"/>
    <property type="match status" value="1"/>
</dbReference>
<accession>A0ABP9WZH3</accession>
<feature type="domain" description="Glyoxalase/fosfomycin resistance/dioxygenase" evidence="1">
    <location>
        <begin position="3"/>
        <end position="99"/>
    </location>
</feature>
<gene>
    <name evidence="2" type="ORF">Hgul01_01227</name>
</gene>
<reference evidence="2 3" key="1">
    <citation type="submission" date="2024-02" db="EMBL/GenBank/DDBJ databases">
        <title>Herpetosiphon gulosus NBRC 112829.</title>
        <authorList>
            <person name="Ichikawa N."/>
            <person name="Katano-Makiyama Y."/>
            <person name="Hidaka K."/>
        </authorList>
    </citation>
    <scope>NUCLEOTIDE SEQUENCE [LARGE SCALE GENOMIC DNA]</scope>
    <source>
        <strain evidence="2 3">NBRC 112829</strain>
    </source>
</reference>
<dbReference type="Proteomes" id="UP001428290">
    <property type="component" value="Unassembled WGS sequence"/>
</dbReference>
<evidence type="ECO:0000313" key="3">
    <source>
        <dbReference type="Proteomes" id="UP001428290"/>
    </source>
</evidence>
<evidence type="ECO:0000313" key="2">
    <source>
        <dbReference type="EMBL" id="GAA5527441.1"/>
    </source>
</evidence>
<dbReference type="CDD" id="cd06587">
    <property type="entry name" value="VOC"/>
    <property type="match status" value="1"/>
</dbReference>
<dbReference type="InterPro" id="IPR004360">
    <property type="entry name" value="Glyas_Fos-R_dOase_dom"/>
</dbReference>
<keyword evidence="3" id="KW-1185">Reference proteome</keyword>
<evidence type="ECO:0000259" key="1">
    <source>
        <dbReference type="Pfam" id="PF00903"/>
    </source>
</evidence>
<organism evidence="2 3">
    <name type="scientific">Herpetosiphon gulosus</name>
    <dbReference type="NCBI Taxonomy" id="1973496"/>
    <lineage>
        <taxon>Bacteria</taxon>
        <taxon>Bacillati</taxon>
        <taxon>Chloroflexota</taxon>
        <taxon>Chloroflexia</taxon>
        <taxon>Herpetosiphonales</taxon>
        <taxon>Herpetosiphonaceae</taxon>
        <taxon>Herpetosiphon</taxon>
    </lineage>
</organism>
<dbReference type="InterPro" id="IPR029068">
    <property type="entry name" value="Glyas_Bleomycin-R_OHBP_Dase"/>
</dbReference>
<proteinExistence type="predicted"/>
<comment type="caution">
    <text evidence="2">The sequence shown here is derived from an EMBL/GenBank/DDBJ whole genome shotgun (WGS) entry which is preliminary data.</text>
</comment>
<name>A0ABP9WZH3_9CHLR</name>
<dbReference type="EMBL" id="BAABRU010000004">
    <property type="protein sequence ID" value="GAA5527441.1"/>
    <property type="molecule type" value="Genomic_DNA"/>
</dbReference>
<dbReference type="Gene3D" id="3.10.180.10">
    <property type="entry name" value="2,3-Dihydroxybiphenyl 1,2-Dioxygenase, domain 1"/>
    <property type="match status" value="1"/>
</dbReference>